<feature type="compositionally biased region" description="Polar residues" evidence="1">
    <location>
        <begin position="80"/>
        <end position="98"/>
    </location>
</feature>
<name>Q08Q89_STIAD</name>
<gene>
    <name evidence="2" type="ORF">STIAU_7477</name>
</gene>
<feature type="non-terminal residue" evidence="2">
    <location>
        <position position="187"/>
    </location>
</feature>
<feature type="region of interest" description="Disordered" evidence="1">
    <location>
        <begin position="1"/>
        <end position="120"/>
    </location>
</feature>
<reference evidence="2 3" key="1">
    <citation type="submission" date="2006-04" db="EMBL/GenBank/DDBJ databases">
        <authorList>
            <person name="Nierman W.C."/>
        </authorList>
    </citation>
    <scope>NUCLEOTIDE SEQUENCE [LARGE SCALE GENOMIC DNA]</scope>
    <source>
        <strain evidence="2 3">DW4/3-1</strain>
    </source>
</reference>
<comment type="caution">
    <text evidence="2">The sequence shown here is derived from an EMBL/GenBank/DDBJ whole genome shotgun (WGS) entry which is preliminary data.</text>
</comment>
<dbReference type="AlphaFoldDB" id="Q08Q89"/>
<evidence type="ECO:0000313" key="2">
    <source>
        <dbReference type="EMBL" id="EAU62644.1"/>
    </source>
</evidence>
<protein>
    <submittedName>
        <fullName evidence="2">Spore wall protein-1</fullName>
    </submittedName>
</protein>
<sequence length="187" mass="18741">MSVASAEISPAGRIRKVPSSSTCSSGSEANTMRSSEGGGRTSPDGGAWLDSPSEGVSACTPCGASEGGASGDPEAASADTGDSPSPSGRGTCPCSSGRSGAPSCGEGAEDNSSGISGFPSSPSTLFSASIGTPGSARHRAAHVTVAARRKHALAGLLLHHDLLLRTRSHHGRHRRGHLRPRRGPHAR</sequence>
<feature type="compositionally biased region" description="Polar residues" evidence="1">
    <location>
        <begin position="18"/>
        <end position="34"/>
    </location>
</feature>
<dbReference type="Proteomes" id="UP000032702">
    <property type="component" value="Unassembled WGS sequence"/>
</dbReference>
<proteinExistence type="predicted"/>
<evidence type="ECO:0000313" key="3">
    <source>
        <dbReference type="Proteomes" id="UP000032702"/>
    </source>
</evidence>
<feature type="region of interest" description="Disordered" evidence="1">
    <location>
        <begin position="167"/>
        <end position="187"/>
    </location>
</feature>
<accession>Q08Q89</accession>
<dbReference type="EMBL" id="AAMD01000219">
    <property type="protein sequence ID" value="EAU62644.1"/>
    <property type="molecule type" value="Genomic_DNA"/>
</dbReference>
<evidence type="ECO:0000256" key="1">
    <source>
        <dbReference type="SAM" id="MobiDB-lite"/>
    </source>
</evidence>
<organism evidence="2 3">
    <name type="scientific">Stigmatella aurantiaca (strain DW4/3-1)</name>
    <dbReference type="NCBI Taxonomy" id="378806"/>
    <lineage>
        <taxon>Bacteria</taxon>
        <taxon>Pseudomonadati</taxon>
        <taxon>Myxococcota</taxon>
        <taxon>Myxococcia</taxon>
        <taxon>Myxococcales</taxon>
        <taxon>Cystobacterineae</taxon>
        <taxon>Archangiaceae</taxon>
        <taxon>Stigmatella</taxon>
    </lineage>
</organism>